<comment type="caution">
    <text evidence="1">The sequence shown here is derived from an EMBL/GenBank/DDBJ whole genome shotgun (WGS) entry which is preliminary data.</text>
</comment>
<dbReference type="Proteomes" id="UP001596978">
    <property type="component" value="Unassembled WGS sequence"/>
</dbReference>
<dbReference type="EMBL" id="JBHTJH010000001">
    <property type="protein sequence ID" value="MFD0860573.1"/>
    <property type="molecule type" value="Genomic_DNA"/>
</dbReference>
<sequence length="106" mass="12464">MDFKLWLEFEEVDPNNWDVENEFANIHVNLDDGRHYGINIWTFKFLETSIKKDEESGENLNGLYQTPPDLFVKELTRDCIEKTIADLLQKGNLEDVLNPTVFDNEK</sequence>
<keyword evidence="2" id="KW-1185">Reference proteome</keyword>
<gene>
    <name evidence="1" type="ORF">ACFQ1M_00010</name>
</gene>
<evidence type="ECO:0000313" key="1">
    <source>
        <dbReference type="EMBL" id="MFD0860573.1"/>
    </source>
</evidence>
<name>A0ABW3CSD7_9FLAO</name>
<proteinExistence type="predicted"/>
<accession>A0ABW3CSD7</accession>
<protein>
    <submittedName>
        <fullName evidence="1">Uncharacterized protein</fullName>
    </submittedName>
</protein>
<evidence type="ECO:0000313" key="2">
    <source>
        <dbReference type="Proteomes" id="UP001596978"/>
    </source>
</evidence>
<reference evidence="2" key="1">
    <citation type="journal article" date="2019" name="Int. J. Syst. Evol. Microbiol.">
        <title>The Global Catalogue of Microorganisms (GCM) 10K type strain sequencing project: providing services to taxonomists for standard genome sequencing and annotation.</title>
        <authorList>
            <consortium name="The Broad Institute Genomics Platform"/>
            <consortium name="The Broad Institute Genome Sequencing Center for Infectious Disease"/>
            <person name="Wu L."/>
            <person name="Ma J."/>
        </authorList>
    </citation>
    <scope>NUCLEOTIDE SEQUENCE [LARGE SCALE GENOMIC DNA]</scope>
    <source>
        <strain evidence="2">CCUG 62952</strain>
    </source>
</reference>
<organism evidence="1 2">
    <name type="scientific">Sungkyunkwania multivorans</name>
    <dbReference type="NCBI Taxonomy" id="1173618"/>
    <lineage>
        <taxon>Bacteria</taxon>
        <taxon>Pseudomonadati</taxon>
        <taxon>Bacteroidota</taxon>
        <taxon>Flavobacteriia</taxon>
        <taxon>Flavobacteriales</taxon>
        <taxon>Flavobacteriaceae</taxon>
        <taxon>Sungkyunkwania</taxon>
    </lineage>
</organism>
<dbReference type="RefSeq" id="WP_386402054.1">
    <property type="nucleotide sequence ID" value="NZ_JBHTJH010000001.1"/>
</dbReference>